<proteinExistence type="predicted"/>
<dbReference type="PROSITE" id="PS50943">
    <property type="entry name" value="HTH_CROC1"/>
    <property type="match status" value="1"/>
</dbReference>
<reference evidence="2 3" key="1">
    <citation type="submission" date="2014-04" db="EMBL/GenBank/DDBJ databases">
        <title>Draft Genome Sequence of Synergistes jonesii.</title>
        <authorList>
            <person name="Coil D.A."/>
            <person name="Eisen J.A."/>
            <person name="Holland-Moritz H.E."/>
        </authorList>
    </citation>
    <scope>NUCLEOTIDE SEQUENCE [LARGE SCALE GENOMIC DNA]</scope>
    <source>
        <strain evidence="2 3">78-1</strain>
    </source>
</reference>
<comment type="caution">
    <text evidence="2">The sequence shown here is derived from an EMBL/GenBank/DDBJ whole genome shotgun (WGS) entry which is preliminary data.</text>
</comment>
<feature type="domain" description="HTH cro/C1-type" evidence="1">
    <location>
        <begin position="3"/>
        <end position="57"/>
    </location>
</feature>
<dbReference type="Proteomes" id="UP000027665">
    <property type="component" value="Unassembled WGS sequence"/>
</dbReference>
<dbReference type="Pfam" id="PF13443">
    <property type="entry name" value="HTH_26"/>
    <property type="match status" value="1"/>
</dbReference>
<dbReference type="STRING" id="2754.EH55_13065"/>
<dbReference type="CDD" id="cd00093">
    <property type="entry name" value="HTH_XRE"/>
    <property type="match status" value="1"/>
</dbReference>
<dbReference type="SUPFAM" id="SSF47413">
    <property type="entry name" value="lambda repressor-like DNA-binding domains"/>
    <property type="match status" value="1"/>
</dbReference>
<organism evidence="2 3">
    <name type="scientific">Synergistes jonesii</name>
    <dbReference type="NCBI Taxonomy" id="2754"/>
    <lineage>
        <taxon>Bacteria</taxon>
        <taxon>Thermotogati</taxon>
        <taxon>Synergistota</taxon>
        <taxon>Synergistia</taxon>
        <taxon>Synergistales</taxon>
        <taxon>Synergistaceae</taxon>
        <taxon>Synergistes</taxon>
    </lineage>
</organism>
<dbReference type="GO" id="GO:0003677">
    <property type="term" value="F:DNA binding"/>
    <property type="evidence" value="ECO:0007669"/>
    <property type="project" value="InterPro"/>
</dbReference>
<dbReference type="Gene3D" id="1.10.260.40">
    <property type="entry name" value="lambda repressor-like DNA-binding domains"/>
    <property type="match status" value="1"/>
</dbReference>
<sequence length="77" mass="8495">MNLDRIMKDKKITNIVIAKRFNTTTATVSRWRNGVNNPDPSILPELCDYLGCTLDELLRDDVNPTSSPSAKTGGETA</sequence>
<evidence type="ECO:0000259" key="1">
    <source>
        <dbReference type="PROSITE" id="PS50943"/>
    </source>
</evidence>
<dbReference type="AlphaFoldDB" id="A0A073J0C3"/>
<gene>
    <name evidence="2" type="ORF">EH55_13065</name>
</gene>
<dbReference type="SMART" id="SM00530">
    <property type="entry name" value="HTH_XRE"/>
    <property type="match status" value="1"/>
</dbReference>
<accession>A0A073J0C3</accession>
<dbReference type="InterPro" id="IPR010982">
    <property type="entry name" value="Lambda_DNA-bd_dom_sf"/>
</dbReference>
<dbReference type="InterPro" id="IPR001387">
    <property type="entry name" value="Cro/C1-type_HTH"/>
</dbReference>
<dbReference type="EMBL" id="JMKI01000060">
    <property type="protein sequence ID" value="KEJ91107.1"/>
    <property type="molecule type" value="Genomic_DNA"/>
</dbReference>
<evidence type="ECO:0000313" key="2">
    <source>
        <dbReference type="EMBL" id="KEJ91107.1"/>
    </source>
</evidence>
<dbReference type="GeneID" id="90984709"/>
<name>A0A073J0C3_9BACT</name>
<evidence type="ECO:0000313" key="3">
    <source>
        <dbReference type="Proteomes" id="UP000027665"/>
    </source>
</evidence>
<protein>
    <recommendedName>
        <fullName evidence="1">HTH cro/C1-type domain-containing protein</fullName>
    </recommendedName>
</protein>
<dbReference type="OrthoDB" id="157786at2"/>
<keyword evidence="3" id="KW-1185">Reference proteome</keyword>
<dbReference type="RefSeq" id="WP_037978703.1">
    <property type="nucleotide sequence ID" value="NZ_JMKI01000060.1"/>
</dbReference>